<proteinExistence type="predicted"/>
<dbReference type="Proteomes" id="UP000034581">
    <property type="component" value="Unassembled WGS sequence"/>
</dbReference>
<protein>
    <submittedName>
        <fullName evidence="2">Fibronectin type III domain protein</fullName>
    </submittedName>
</protein>
<evidence type="ECO:0000259" key="1">
    <source>
        <dbReference type="PROSITE" id="PS50853"/>
    </source>
</evidence>
<gene>
    <name evidence="2" type="ORF">UR67_C0003G0056</name>
</gene>
<evidence type="ECO:0000313" key="3">
    <source>
        <dbReference type="Proteomes" id="UP000034581"/>
    </source>
</evidence>
<dbReference type="SMART" id="SM00060">
    <property type="entry name" value="FN3"/>
    <property type="match status" value="1"/>
</dbReference>
<dbReference type="Gene3D" id="2.60.40.1120">
    <property type="entry name" value="Carboxypeptidase-like, regulatory domain"/>
    <property type="match status" value="2"/>
</dbReference>
<name>A0A0G0BK19_UNCC3</name>
<dbReference type="Gene3D" id="2.60.40.10">
    <property type="entry name" value="Immunoglobulins"/>
    <property type="match status" value="1"/>
</dbReference>
<organism evidence="2 3">
    <name type="scientific">candidate division CPR3 bacterium GW2011_GWF2_35_18</name>
    <dbReference type="NCBI Taxonomy" id="1618350"/>
    <lineage>
        <taxon>Bacteria</taxon>
        <taxon>Bacteria division CPR3</taxon>
    </lineage>
</organism>
<dbReference type="InterPro" id="IPR036116">
    <property type="entry name" value="FN3_sf"/>
</dbReference>
<dbReference type="AlphaFoldDB" id="A0A0G0BK19"/>
<dbReference type="CDD" id="cd00063">
    <property type="entry name" value="FN3"/>
    <property type="match status" value="1"/>
</dbReference>
<comment type="caution">
    <text evidence="2">The sequence shown here is derived from an EMBL/GenBank/DDBJ whole genome shotgun (WGS) entry which is preliminary data.</text>
</comment>
<reference evidence="2 3" key="1">
    <citation type="journal article" date="2015" name="Nature">
        <title>rRNA introns, odd ribosomes, and small enigmatic genomes across a large radiation of phyla.</title>
        <authorList>
            <person name="Brown C.T."/>
            <person name="Hug L.A."/>
            <person name="Thomas B.C."/>
            <person name="Sharon I."/>
            <person name="Castelle C.J."/>
            <person name="Singh A."/>
            <person name="Wilkins M.J."/>
            <person name="Williams K.H."/>
            <person name="Banfield J.F."/>
        </authorList>
    </citation>
    <scope>NUCLEOTIDE SEQUENCE [LARGE SCALE GENOMIC DNA]</scope>
</reference>
<dbReference type="SUPFAM" id="SSF49265">
    <property type="entry name" value="Fibronectin type III"/>
    <property type="match status" value="1"/>
</dbReference>
<evidence type="ECO:0000313" key="2">
    <source>
        <dbReference type="EMBL" id="KKP69778.1"/>
    </source>
</evidence>
<feature type="domain" description="Fibronectin type-III" evidence="1">
    <location>
        <begin position="1091"/>
        <end position="1185"/>
    </location>
</feature>
<accession>A0A0G0BK19</accession>
<dbReference type="PROSITE" id="PS50853">
    <property type="entry name" value="FN3"/>
    <property type="match status" value="1"/>
</dbReference>
<dbReference type="InterPro" id="IPR008969">
    <property type="entry name" value="CarboxyPept-like_regulatory"/>
</dbReference>
<sequence length="1217" mass="129023">MKLPSFSRISLRRLFSVISISSLIIGTLYFGSGQSKAASTISIVSSSATKGATVNYEITLTSSVTIPQFSYLNISLRGNGPMEEGYAADFSSAIMTSFSPNGKGEFDDQNSQSGNVGIIITQEITANTEITINLSNVKNPTQSGLYTPVFDVNNQENKLLEVMGQPLVIGNLKVQGKIEDPLGNPAAYTGLGLTNETSNYQGNTGEDGSFGFFDIPAGNYQLQIYLGPGSQYISPDPQEITVGNGVTNVGIIALVSPSKLVTGKVTYPDGSPVTTASVNANRRGAPGWYGSNTNAQGNFSLGLPGGEFEIMLNPQWGPEGQLSVDWAYMGRPVTIAFANDTISETKSGVNFQVVNASSVVKGKVVDPDGVAVSQGGVDVRNKEGQGSSGGFNNQGVFSINVPAGKYNINVFANDQSLAVPPMESFTVAEDQTKDLGTITLVRKTAHIKGKVVDEDNQGIAEVQINAWQSSTGGGWGNTQTNGQGTFDLLVSSGTWEINAMPTPDQDYAMAGGPPTRITLGTTDTVTGVNFHLITADATIIGQVVDSNNQLLGNIYGYAEARSASKEEMPMPGMGSSIQNGQFTLKVPAGTYEVSAMFEPGSPYTSLSSEMVTVASQETENVLVVVREDDATISGFVYDEEGNKITGQRIDVFGFNDENSQKMTMVDEETGGYTLGVLGGSTWFLGVYIDSQSGYVMVPPDNNKITLEVGDTATKDFTLLTANATLSGTVLDPDGNPLPNVYVFIDSKAIDDGTVLGASSVRSGEPVGGPGDVLGVNDHVGGPGDNGDEGPGVHFGDLTRSDGTFIISIPAGTYGLGSGAPSSLGFISPGIQKVTIEKDEEITDLVLQYKESDAQITGSVYLNGEKSSAFVWAWSESGGFSGNFTSSGDFTLNVTQGDIWHIGADFDTSEHFYRSDEYIVEVDSEIETQDLVLQEASYTMPASISQTFDASTPKVLTLDNGMTITIPAGALATEGNVTVTVTPTARLAKQKSAKPLAFGYELKAYNSSGQEITTAFNSSVNIVMPYTEEMLAEMGITEDDLSGAYWDDTSTLWQGIESYVVDQDNNRITLTVDHFTSFALVTGASDTIPAAAPTSVTVTDPETGGVLNIAWVNPIDTDFEDIRVYRSTVLGTIGDLVTNITDSNTSYSDTSLTNGTTYYYTVRSVDAAGNESYNTDQYSGVPTQALTELPETGLSMLVLKDLITKLVNIIWNLVGFVF</sequence>
<dbReference type="STRING" id="1618350.UR67_C0003G0056"/>
<dbReference type="EMBL" id="LBQB01000003">
    <property type="protein sequence ID" value="KKP69778.1"/>
    <property type="molecule type" value="Genomic_DNA"/>
</dbReference>
<dbReference type="InterPro" id="IPR003961">
    <property type="entry name" value="FN3_dom"/>
</dbReference>
<dbReference type="SUPFAM" id="SSF49464">
    <property type="entry name" value="Carboxypeptidase regulatory domain-like"/>
    <property type="match status" value="2"/>
</dbReference>
<dbReference type="InterPro" id="IPR013783">
    <property type="entry name" value="Ig-like_fold"/>
</dbReference>